<evidence type="ECO:0000313" key="8">
    <source>
        <dbReference type="EMBL" id="GAA4829289.1"/>
    </source>
</evidence>
<gene>
    <name evidence="8" type="ORF">GCM10023331_13010</name>
</gene>
<evidence type="ECO:0000313" key="9">
    <source>
        <dbReference type="Proteomes" id="UP001500298"/>
    </source>
</evidence>
<dbReference type="InterPro" id="IPR027291">
    <property type="entry name" value="Glyco_hydro_38_N_sf"/>
</dbReference>
<dbReference type="EMBL" id="BAABJX010000021">
    <property type="protein sequence ID" value="GAA4829289.1"/>
    <property type="molecule type" value="Genomic_DNA"/>
</dbReference>
<dbReference type="InterPro" id="IPR028995">
    <property type="entry name" value="Glyco_hydro_57/38_cen_sf"/>
</dbReference>
<protein>
    <submittedName>
        <fullName evidence="8">Alpha-mannosidase</fullName>
    </submittedName>
</protein>
<evidence type="ECO:0000256" key="3">
    <source>
        <dbReference type="ARBA" id="ARBA00022801"/>
    </source>
</evidence>
<evidence type="ECO:0000256" key="2">
    <source>
        <dbReference type="ARBA" id="ARBA00022723"/>
    </source>
</evidence>
<dbReference type="Proteomes" id="UP001500298">
    <property type="component" value="Unassembled WGS sequence"/>
</dbReference>
<dbReference type="InterPro" id="IPR000602">
    <property type="entry name" value="Glyco_hydro_38_N"/>
</dbReference>
<keyword evidence="3" id="KW-0378">Hydrolase</keyword>
<feature type="signal peptide" evidence="6">
    <location>
        <begin position="1"/>
        <end position="19"/>
    </location>
</feature>
<dbReference type="InterPro" id="IPR011330">
    <property type="entry name" value="Glyco_hydro/deAcase_b/a-brl"/>
</dbReference>
<evidence type="ECO:0000256" key="1">
    <source>
        <dbReference type="ARBA" id="ARBA00009792"/>
    </source>
</evidence>
<feature type="domain" description="Glycoside hydrolase family 38 central" evidence="7">
    <location>
        <begin position="584"/>
        <end position="656"/>
    </location>
</feature>
<dbReference type="SUPFAM" id="SSF74650">
    <property type="entry name" value="Galactose mutarotase-like"/>
    <property type="match status" value="1"/>
</dbReference>
<feature type="chain" id="PRO_5045707716" evidence="6">
    <location>
        <begin position="20"/>
        <end position="1114"/>
    </location>
</feature>
<dbReference type="SUPFAM" id="SSF88713">
    <property type="entry name" value="Glycoside hydrolase/deacetylase"/>
    <property type="match status" value="1"/>
</dbReference>
<dbReference type="Pfam" id="PF09261">
    <property type="entry name" value="Alpha-mann_mid"/>
    <property type="match status" value="1"/>
</dbReference>
<proteinExistence type="inferred from homology"/>
<dbReference type="Pfam" id="PF17677">
    <property type="entry name" value="Glyco_hydro38C2"/>
    <property type="match status" value="1"/>
</dbReference>
<evidence type="ECO:0000259" key="7">
    <source>
        <dbReference type="SMART" id="SM00872"/>
    </source>
</evidence>
<dbReference type="PANTHER" id="PTHR46017">
    <property type="entry name" value="ALPHA-MANNOSIDASE 2C1"/>
    <property type="match status" value="1"/>
</dbReference>
<evidence type="ECO:0000256" key="6">
    <source>
        <dbReference type="SAM" id="SignalP"/>
    </source>
</evidence>
<dbReference type="SMART" id="SM00872">
    <property type="entry name" value="Alpha-mann_mid"/>
    <property type="match status" value="1"/>
</dbReference>
<dbReference type="InterPro" id="IPR041147">
    <property type="entry name" value="GH38_C"/>
</dbReference>
<name>A0ABP9D8X0_9BACT</name>
<dbReference type="Gene3D" id="2.70.98.30">
    <property type="entry name" value="Golgi alpha-mannosidase II, domain 4"/>
    <property type="match status" value="1"/>
</dbReference>
<dbReference type="Pfam" id="PF07748">
    <property type="entry name" value="Glyco_hydro_38C"/>
    <property type="match status" value="1"/>
</dbReference>
<organism evidence="8 9">
    <name type="scientific">Algivirga pacifica</name>
    <dbReference type="NCBI Taxonomy" id="1162670"/>
    <lineage>
        <taxon>Bacteria</taxon>
        <taxon>Pseudomonadati</taxon>
        <taxon>Bacteroidota</taxon>
        <taxon>Cytophagia</taxon>
        <taxon>Cytophagales</taxon>
        <taxon>Flammeovirgaceae</taxon>
        <taxon>Algivirga</taxon>
    </lineage>
</organism>
<dbReference type="RefSeq" id="WP_345370254.1">
    <property type="nucleotide sequence ID" value="NZ_BAABJX010000021.1"/>
</dbReference>
<sequence length="1114" mass="127727">MKKLLIYLLITLWATAVFAQRSTVKIPEQTLDYINRVAEGDHLALEGGHMALDGHVMPYPFFESHEVLYLYRLSQLRHHTIWKADSVWYKEGWDKSFLKQDGRKIGKKIPSSELVGGRHTISTYWMKVPKLPESKTGFERFFCLKPMDMSLVGWPETTIYMNGKVKAALLRQHFYWSLNQLQEEGTVEDMQLCLKSFGVFDQPRGYREISIVERNPQIDQLYWYLRVCVEAASIMEPEEHGYKEIRALADKIMASLDLDQAGTVPFQGKLAQLMPQVETAFKDIQAMAVSSPTLFVMMHGHLDSAWRWTFEHTDEKIERLVLNNLYLMDRYPEYRYVFTTPYHYERLAKLYPDLFERVQEKIRNGQWNAKGSTYVENDMNLPGGESIVRQFLYGLQYFSDTLKVKKKALFMPDTFGYPPFLPQIANSFGLDHLVAMRVNTPKIDHSIYRWKGMDGSELLVNGLTTPAWEYPFIGAVHGHRIEKPELITTYNAPDPGPRRARGTWEQFKDADRTDKQLMLIGWGDGGGGGTEDQIELMRYGHQLPSFPKLEWTDMNDYLDKQLANKEAFEVFDQRILARRFIQRTFMMANGIKKHNRAVEQRLREAEVLSVWATKYGKEYPAEQLTDLWKQLLVHHFHDVITGMAVPEVLTEANRTLAELELEVRKLRDEAWSVIQENRTFEQEGILAFNPAGVVREGVVTLPHMDMPKGKFHLVDAEGQEVASAINEKGKLLVQVDTWQPMSFKQLYFKEGASSKAIVPALSASKRTLENTKVKVVFNKYGEIERYYDKVLKREIVPTGKTQNRLLAVAHDTKKGFVPITSEATFTAYEANALQAGFTLRRTYKSSTIEQRIVLNRDSKLLSFETALDWNEKERLEVDFPITSTATIANHGIQWGSMPVTRSSYLETDSLEKPTCVHQWADISENDYGVALIDNTRYAYNLKEGGIRLTLSYGVRKHHFPELKKVAWNKDAAGDTGGEQFSYAIFPHEGNHVRGKVIQTAKAYNTPLIGKKVSKQGGSDMPSELFTGLPSNIILQTVKKSEKGDGWVIRLYETAQRQTTCSLKFLEAPEAQLFSASMGEEQQQKVQQKDKGFGLTFKPFEIKTLVVYPEGLPVK</sequence>
<keyword evidence="6" id="KW-0732">Signal</keyword>
<dbReference type="InterPro" id="IPR015341">
    <property type="entry name" value="Glyco_hydro_38_cen"/>
</dbReference>
<dbReference type="PANTHER" id="PTHR46017:SF1">
    <property type="entry name" value="ALPHA-MANNOSIDASE 2C1"/>
    <property type="match status" value="1"/>
</dbReference>
<dbReference type="SUPFAM" id="SSF88688">
    <property type="entry name" value="Families 57/38 glycoside transferase middle domain"/>
    <property type="match status" value="1"/>
</dbReference>
<reference evidence="9" key="1">
    <citation type="journal article" date="2019" name="Int. J. Syst. Evol. Microbiol.">
        <title>The Global Catalogue of Microorganisms (GCM) 10K type strain sequencing project: providing services to taxonomists for standard genome sequencing and annotation.</title>
        <authorList>
            <consortium name="The Broad Institute Genomics Platform"/>
            <consortium name="The Broad Institute Genome Sequencing Center for Infectious Disease"/>
            <person name="Wu L."/>
            <person name="Ma J."/>
        </authorList>
    </citation>
    <scope>NUCLEOTIDE SEQUENCE [LARGE SCALE GENOMIC DNA]</scope>
    <source>
        <strain evidence="9">JCM 18326</strain>
    </source>
</reference>
<dbReference type="Pfam" id="PF01074">
    <property type="entry name" value="Glyco_hydro_38N"/>
    <property type="match status" value="1"/>
</dbReference>
<dbReference type="InterPro" id="IPR037094">
    <property type="entry name" value="Glyco_hydro_38_cen_sf"/>
</dbReference>
<dbReference type="Gene3D" id="2.60.40.2220">
    <property type="match status" value="1"/>
</dbReference>
<keyword evidence="5" id="KW-0175">Coiled coil</keyword>
<keyword evidence="4" id="KW-0326">Glycosidase</keyword>
<comment type="similarity">
    <text evidence="1">Belongs to the glycosyl hydrolase 38 family.</text>
</comment>
<comment type="caution">
    <text evidence="8">The sequence shown here is derived from an EMBL/GenBank/DDBJ whole genome shotgun (WGS) entry which is preliminary data.</text>
</comment>
<evidence type="ECO:0000256" key="5">
    <source>
        <dbReference type="SAM" id="Coils"/>
    </source>
</evidence>
<accession>A0ABP9D8X0</accession>
<evidence type="ECO:0000256" key="4">
    <source>
        <dbReference type="ARBA" id="ARBA00023295"/>
    </source>
</evidence>
<dbReference type="Gene3D" id="3.20.110.10">
    <property type="entry name" value="Glycoside hydrolase 38, N terminal domain"/>
    <property type="match status" value="1"/>
</dbReference>
<keyword evidence="2" id="KW-0479">Metal-binding</keyword>
<keyword evidence="9" id="KW-1185">Reference proteome</keyword>
<dbReference type="InterPro" id="IPR011682">
    <property type="entry name" value="Glyco_hydro_38_C"/>
</dbReference>
<feature type="coiled-coil region" evidence="5">
    <location>
        <begin position="649"/>
        <end position="676"/>
    </location>
</feature>
<dbReference type="InterPro" id="IPR011013">
    <property type="entry name" value="Gal_mutarotase_sf_dom"/>
</dbReference>
<dbReference type="Gene3D" id="1.20.1270.50">
    <property type="entry name" value="Glycoside hydrolase family 38, central domain"/>
    <property type="match status" value="1"/>
</dbReference>